<dbReference type="Gene3D" id="3.20.20.80">
    <property type="entry name" value="Glycosidases"/>
    <property type="match status" value="1"/>
</dbReference>
<proteinExistence type="inferred from homology"/>
<dbReference type="InterPro" id="IPR006102">
    <property type="entry name" value="Ig-like_GH2"/>
</dbReference>
<dbReference type="InterPro" id="IPR006101">
    <property type="entry name" value="Glyco_hydro_2"/>
</dbReference>
<evidence type="ECO:0000259" key="10">
    <source>
        <dbReference type="Pfam" id="PF00703"/>
    </source>
</evidence>
<dbReference type="InterPro" id="IPR023232">
    <property type="entry name" value="Glyco_hydro_2_AS"/>
</dbReference>
<comment type="similarity">
    <text evidence="3">Belongs to the glycosyl hydrolase 2 family.</text>
</comment>
<name>A0A1M7IKU1_9FLAO</name>
<dbReference type="SUPFAM" id="SSF49303">
    <property type="entry name" value="beta-Galactosidase/glucuronidase domain"/>
    <property type="match status" value="1"/>
</dbReference>
<dbReference type="Gene3D" id="2.60.120.260">
    <property type="entry name" value="Galactose-binding domain-like"/>
    <property type="match status" value="1"/>
</dbReference>
<feature type="signal peptide" evidence="9">
    <location>
        <begin position="1"/>
        <end position="19"/>
    </location>
</feature>
<evidence type="ECO:0000256" key="9">
    <source>
        <dbReference type="SAM" id="SignalP"/>
    </source>
</evidence>
<feature type="domain" description="Glycoside hydrolase family 2 catalytic" evidence="11">
    <location>
        <begin position="299"/>
        <end position="512"/>
    </location>
</feature>
<evidence type="ECO:0000259" key="12">
    <source>
        <dbReference type="Pfam" id="PF02837"/>
    </source>
</evidence>
<evidence type="ECO:0000256" key="1">
    <source>
        <dbReference type="ARBA" id="ARBA00001412"/>
    </source>
</evidence>
<dbReference type="PANTHER" id="PTHR46323">
    <property type="entry name" value="BETA-GALACTOSIDASE"/>
    <property type="match status" value="1"/>
</dbReference>
<dbReference type="STRING" id="29534.SAMN05444366_3190"/>
<dbReference type="Gene3D" id="2.70.98.10">
    <property type="match status" value="1"/>
</dbReference>
<dbReference type="GO" id="GO:0009341">
    <property type="term" value="C:beta-galactosidase complex"/>
    <property type="evidence" value="ECO:0007669"/>
    <property type="project" value="TreeGrafter"/>
</dbReference>
<dbReference type="PROSITE" id="PS00608">
    <property type="entry name" value="GLYCOSYL_HYDROL_F2_2"/>
    <property type="match status" value="1"/>
</dbReference>
<evidence type="ECO:0000256" key="4">
    <source>
        <dbReference type="ARBA" id="ARBA00011245"/>
    </source>
</evidence>
<dbReference type="InterPro" id="IPR050347">
    <property type="entry name" value="Bact_Beta-galactosidase"/>
</dbReference>
<dbReference type="EC" id="3.2.1.23" evidence="5"/>
<evidence type="ECO:0000256" key="8">
    <source>
        <dbReference type="ARBA" id="ARBA00023295"/>
    </source>
</evidence>
<dbReference type="RefSeq" id="WP_086065354.1">
    <property type="nucleotide sequence ID" value="NZ_FRBY01000004.1"/>
</dbReference>
<dbReference type="InterPro" id="IPR014718">
    <property type="entry name" value="GH-type_carb-bd"/>
</dbReference>
<evidence type="ECO:0000313" key="14">
    <source>
        <dbReference type="Proteomes" id="UP000184121"/>
    </source>
</evidence>
<dbReference type="GO" id="GO:0030246">
    <property type="term" value="F:carbohydrate binding"/>
    <property type="evidence" value="ECO:0007669"/>
    <property type="project" value="InterPro"/>
</dbReference>
<accession>A0A1M7IKU1</accession>
<comment type="subunit">
    <text evidence="4">Monomer.</text>
</comment>
<evidence type="ECO:0000256" key="5">
    <source>
        <dbReference type="ARBA" id="ARBA00012756"/>
    </source>
</evidence>
<keyword evidence="9" id="KW-0732">Signal</keyword>
<evidence type="ECO:0000256" key="3">
    <source>
        <dbReference type="ARBA" id="ARBA00007401"/>
    </source>
</evidence>
<dbReference type="InterPro" id="IPR006103">
    <property type="entry name" value="Glyco_hydro_2_cat"/>
</dbReference>
<dbReference type="OrthoDB" id="9801077at2"/>
<dbReference type="Pfam" id="PF02836">
    <property type="entry name" value="Glyco_hydro_2_C"/>
    <property type="match status" value="1"/>
</dbReference>
<dbReference type="InterPro" id="IPR013783">
    <property type="entry name" value="Ig-like_fold"/>
</dbReference>
<dbReference type="Pfam" id="PF00703">
    <property type="entry name" value="Glyco_hydro_2"/>
    <property type="match status" value="1"/>
</dbReference>
<feature type="domain" description="Glycosyl hydrolases family 2 sugar binding" evidence="12">
    <location>
        <begin position="89"/>
        <end position="189"/>
    </location>
</feature>
<feature type="chain" id="PRO_5012342033" description="beta-galactosidase" evidence="9">
    <location>
        <begin position="20"/>
        <end position="976"/>
    </location>
</feature>
<evidence type="ECO:0000256" key="7">
    <source>
        <dbReference type="ARBA" id="ARBA00022837"/>
    </source>
</evidence>
<dbReference type="Gene3D" id="2.60.40.10">
    <property type="entry name" value="Immunoglobulins"/>
    <property type="match status" value="1"/>
</dbReference>
<sequence>MKKIFVFLLCAVMAFAVNAQQFIAEGRKALAVIPSQTSGVPKAKISLNGLWEINMNPGNEVWKNDSGNWQKIQVPGEPAMQGFKVENDKEFFYKTTVNVSASAKNKTTIIRFNGVYSYARVFVNGHFVREHFGGFTAWDADISAFVEPGKPAIVYVGVTDRADDISYASGYAFHPIGGILREVQLLVVPNDYINRFYVQTDFENDFKEAKLSLTVAKSKAKGNSKIKFQLYDAGGKAVLNQPQTFDLANNGEGKFSVTFANPILWNQEQPYLYTLKAELISAGKSEEKIEQKIGFRKVVVDGKRVLVNGQPIKLRGGCRHDMHPLLGRSTNRYYDSLDVAMAKKANLNFIRTSHYPPSQDFLEFADKYGIYVQEETAICFVNDWREGVYKKLGETSNDPAFTSRYLGQLSEMIDHDRNHAAVIMWSIGNESDYGINFQKEYEFVKSVDLSRPVSWSWPATAFKENKRCFDIAVAHYPDYKGKDEENFGLAIKNMEHESLPLLSDEWAHVACYNTTLLKADPNVKDFWGQSLDLMWANRFDVPGNLGGAIWGMTDETFHLKDTVTGYGPWGFIDVWRREKTEFWNTKKAYSPIRVLKTKFESTEVDAYLNVPVKNRFNHISLDQIKLKITINGKSFDQPMPALKPHEEGVIKVAISDTNSPVLLQFYDAQNNLIDEEQLTFNKPITLQVKTLKLKWNIKKTDKVVELESQGLKVKLDAVTGELLSSEMSGEKVVTGAARVMVNKPKQPEAFKETPGIYSGEYKIKSATINTDDKSLVTVTSEGTIDDYPVKMTTVYQADGTINIEYEVENVPEYTWQIGVALPVADTFETIEWKRKGYWSTYPSNHVSANEGKAKRFSDIKETYRVQPVYDVSQGMYDYYLKNSIDPVKANMKGTEMYRGTKENILSVDLTSGNKKIEVISNGLQAAKMNILESGQQELLIMDKSDYWSLSWGNFAGTKNNSKSLKGRAVVKLVQKK</sequence>
<organism evidence="13 14">
    <name type="scientific">Flavobacterium saccharophilum</name>
    <dbReference type="NCBI Taxonomy" id="29534"/>
    <lineage>
        <taxon>Bacteria</taxon>
        <taxon>Pseudomonadati</taxon>
        <taxon>Bacteroidota</taxon>
        <taxon>Flavobacteriia</taxon>
        <taxon>Flavobacteriales</taxon>
        <taxon>Flavobacteriaceae</taxon>
        <taxon>Flavobacterium</taxon>
    </lineage>
</organism>
<evidence type="ECO:0000256" key="6">
    <source>
        <dbReference type="ARBA" id="ARBA00022801"/>
    </source>
</evidence>
<evidence type="ECO:0000256" key="2">
    <source>
        <dbReference type="ARBA" id="ARBA00001913"/>
    </source>
</evidence>
<dbReference type="GO" id="GO:0004565">
    <property type="term" value="F:beta-galactosidase activity"/>
    <property type="evidence" value="ECO:0007669"/>
    <property type="project" value="UniProtKB-EC"/>
</dbReference>
<evidence type="ECO:0000259" key="11">
    <source>
        <dbReference type="Pfam" id="PF02836"/>
    </source>
</evidence>
<keyword evidence="14" id="KW-1185">Reference proteome</keyword>
<evidence type="ECO:0000313" key="13">
    <source>
        <dbReference type="EMBL" id="SHM41213.1"/>
    </source>
</evidence>
<keyword evidence="8" id="KW-0326">Glycosidase</keyword>
<dbReference type="InterPro" id="IPR008979">
    <property type="entry name" value="Galactose-bd-like_sf"/>
</dbReference>
<protein>
    <recommendedName>
        <fullName evidence="5">beta-galactosidase</fullName>
        <ecNumber evidence="5">3.2.1.23</ecNumber>
    </recommendedName>
</protein>
<dbReference type="Proteomes" id="UP000184121">
    <property type="component" value="Unassembled WGS sequence"/>
</dbReference>
<gene>
    <name evidence="13" type="ORF">SAMN05444366_3190</name>
</gene>
<dbReference type="Pfam" id="PF02837">
    <property type="entry name" value="Glyco_hydro_2_N"/>
    <property type="match status" value="1"/>
</dbReference>
<dbReference type="InterPro" id="IPR006104">
    <property type="entry name" value="Glyco_hydro_2_N"/>
</dbReference>
<comment type="catalytic activity">
    <reaction evidence="1">
        <text>Hydrolysis of terminal non-reducing beta-D-galactose residues in beta-D-galactosides.</text>
        <dbReference type="EC" id="3.2.1.23"/>
    </reaction>
</comment>
<reference evidence="14" key="1">
    <citation type="submission" date="2016-11" db="EMBL/GenBank/DDBJ databases">
        <authorList>
            <person name="Varghese N."/>
            <person name="Submissions S."/>
        </authorList>
    </citation>
    <scope>NUCLEOTIDE SEQUENCE [LARGE SCALE GENOMIC DNA]</scope>
    <source>
        <strain evidence="14">DSM 1811</strain>
    </source>
</reference>
<dbReference type="InterPro" id="IPR036156">
    <property type="entry name" value="Beta-gal/glucu_dom_sf"/>
</dbReference>
<comment type="cofactor">
    <cofactor evidence="2">
        <name>Ca(2+)</name>
        <dbReference type="ChEBI" id="CHEBI:29108"/>
    </cofactor>
</comment>
<keyword evidence="7" id="KW-0106">Calcium</keyword>
<dbReference type="SUPFAM" id="SSF49785">
    <property type="entry name" value="Galactose-binding domain-like"/>
    <property type="match status" value="1"/>
</dbReference>
<dbReference type="InterPro" id="IPR017853">
    <property type="entry name" value="GH"/>
</dbReference>
<dbReference type="PRINTS" id="PR00132">
    <property type="entry name" value="GLHYDRLASE2"/>
</dbReference>
<dbReference type="SUPFAM" id="SSF51445">
    <property type="entry name" value="(Trans)glycosidases"/>
    <property type="match status" value="1"/>
</dbReference>
<keyword evidence="6" id="KW-0378">Hydrolase</keyword>
<dbReference type="EMBL" id="FRBY01000004">
    <property type="protein sequence ID" value="SHM41213.1"/>
    <property type="molecule type" value="Genomic_DNA"/>
</dbReference>
<dbReference type="GO" id="GO:0005990">
    <property type="term" value="P:lactose catabolic process"/>
    <property type="evidence" value="ECO:0007669"/>
    <property type="project" value="TreeGrafter"/>
</dbReference>
<dbReference type="PANTHER" id="PTHR46323:SF2">
    <property type="entry name" value="BETA-GALACTOSIDASE"/>
    <property type="match status" value="1"/>
</dbReference>
<feature type="domain" description="Glycoside hydrolase family 2 immunoglobulin-like beta-sandwich" evidence="10">
    <location>
        <begin position="192"/>
        <end position="296"/>
    </location>
</feature>
<dbReference type="AlphaFoldDB" id="A0A1M7IKU1"/>